<keyword evidence="1 5" id="KW-0719">Serine esterase</keyword>
<evidence type="ECO:0000313" key="8">
    <source>
        <dbReference type="Proteomes" id="UP000094936"/>
    </source>
</evidence>
<evidence type="ECO:0000256" key="1">
    <source>
        <dbReference type="ARBA" id="ARBA00022487"/>
    </source>
</evidence>
<dbReference type="PANTHER" id="PTHR43194">
    <property type="entry name" value="HYDROLASE ALPHA/BETA FOLD FAMILY"/>
    <property type="match status" value="1"/>
</dbReference>
<comment type="pathway">
    <text evidence="5">Cofactor biosynthesis; biotin biosynthesis.</text>
</comment>
<feature type="active site" evidence="5">
    <location>
        <position position="235"/>
    </location>
</feature>
<dbReference type="GO" id="GO:0090499">
    <property type="term" value="F:pimelyl-[acyl-carrier protein] methyl ester esterase activity"/>
    <property type="evidence" value="ECO:0007669"/>
    <property type="project" value="UniProtKB-EC"/>
</dbReference>
<keyword evidence="2 5" id="KW-0963">Cytoplasm</keyword>
<protein>
    <recommendedName>
        <fullName evidence="5">Pimeloyl-[acyl-carrier protein] methyl ester esterase</fullName>
        <ecNumber evidence="5">3.1.1.85</ecNumber>
    </recommendedName>
    <alternativeName>
        <fullName evidence="5">Biotin synthesis protein BioH</fullName>
    </alternativeName>
    <alternativeName>
        <fullName evidence="5">Carboxylesterase BioH</fullName>
    </alternativeName>
</protein>
<name>A0A1C3EJ77_9GAMM</name>
<comment type="function">
    <text evidence="5">The physiological role of BioH is to remove the methyl group introduced by BioC when the pimeloyl moiety is complete. It allows to synthesize pimeloyl-ACP via the fatty acid synthetic pathway through the hydrolysis of the ester bonds of pimeloyl-ACP esters.</text>
</comment>
<dbReference type="HAMAP" id="MF_01260">
    <property type="entry name" value="Carboxylester"/>
    <property type="match status" value="1"/>
</dbReference>
<dbReference type="NCBIfam" id="TIGR01738">
    <property type="entry name" value="bioH"/>
    <property type="match status" value="1"/>
</dbReference>
<dbReference type="Pfam" id="PF00561">
    <property type="entry name" value="Abhydrolase_1"/>
    <property type="match status" value="1"/>
</dbReference>
<organism evidence="7 8">
    <name type="scientific">Veronia pacifica</name>
    <dbReference type="NCBI Taxonomy" id="1080227"/>
    <lineage>
        <taxon>Bacteria</taxon>
        <taxon>Pseudomonadati</taxon>
        <taxon>Pseudomonadota</taxon>
        <taxon>Gammaproteobacteria</taxon>
        <taxon>Vibrionales</taxon>
        <taxon>Vibrionaceae</taxon>
        <taxon>Veronia</taxon>
    </lineage>
</organism>
<dbReference type="InterPro" id="IPR050228">
    <property type="entry name" value="Carboxylesterase_BioH"/>
</dbReference>
<feature type="active site" description="Nucleophile" evidence="5">
    <location>
        <position position="82"/>
    </location>
</feature>
<dbReference type="GO" id="GO:0009102">
    <property type="term" value="P:biotin biosynthetic process"/>
    <property type="evidence" value="ECO:0007669"/>
    <property type="project" value="UniProtKB-UniRule"/>
</dbReference>
<comment type="caution">
    <text evidence="7">The sequence shown here is derived from an EMBL/GenBank/DDBJ whole genome shotgun (WGS) entry which is preliminary data.</text>
</comment>
<dbReference type="GO" id="GO:0005737">
    <property type="term" value="C:cytoplasm"/>
    <property type="evidence" value="ECO:0007669"/>
    <property type="project" value="UniProtKB-SubCell"/>
</dbReference>
<sequence length="260" mass="28347">MNNKLHWQTQGEGLDLILIHGWGMNAAVWQQVIPLLTDRFRVHTLDLPGYGHSHALSAHTIEEMAHLLLKHSPDKAIWLGWSLGGLVATKAALMAPEKVSGLVTVASSPRFAATKGWRGINPEVLDAFATQLDTDFNATIERFMALQAMGSPTARQDTRWLKDAVLSRPSPDKAALEEGLTALAEVDLREQLSSLTQPMLRIYGRLDGLVPVRVADSVDLLAPESEKVVFAAASHAPFISEPEAFAESLRAFGGQFLPSN</sequence>
<keyword evidence="8" id="KW-1185">Reference proteome</keyword>
<feature type="binding site" evidence="5">
    <location>
        <position position="22"/>
    </location>
    <ligand>
        <name>substrate</name>
    </ligand>
</feature>
<dbReference type="OrthoDB" id="9780744at2"/>
<evidence type="ECO:0000313" key="7">
    <source>
        <dbReference type="EMBL" id="ODA33278.1"/>
    </source>
</evidence>
<dbReference type="Gene3D" id="3.40.50.1820">
    <property type="entry name" value="alpha/beta hydrolase"/>
    <property type="match status" value="1"/>
</dbReference>
<dbReference type="PANTHER" id="PTHR43194:SF5">
    <property type="entry name" value="PIMELOYL-[ACYL-CARRIER PROTEIN] METHYL ESTER ESTERASE"/>
    <property type="match status" value="1"/>
</dbReference>
<feature type="binding site" evidence="5">
    <location>
        <begin position="82"/>
        <end position="83"/>
    </location>
    <ligand>
        <name>substrate</name>
    </ligand>
</feature>
<dbReference type="RefSeq" id="WP_068902086.1">
    <property type="nucleotide sequence ID" value="NZ_JBHUIF010000006.1"/>
</dbReference>
<gene>
    <name evidence="5" type="primary">bioH</name>
    <name evidence="7" type="ORF">A8L45_10780</name>
</gene>
<dbReference type="EC" id="3.1.1.85" evidence="5"/>
<comment type="subcellular location">
    <subcellularLocation>
        <location evidence="5">Cytoplasm</location>
    </subcellularLocation>
</comment>
<feature type="active site" evidence="5">
    <location>
        <position position="207"/>
    </location>
</feature>
<reference evidence="7 8" key="1">
    <citation type="submission" date="2016-05" db="EMBL/GenBank/DDBJ databases">
        <title>Genomic Taxonomy of the Vibrionaceae.</title>
        <authorList>
            <person name="Gomez-Gil B."/>
            <person name="Enciso-Ibarra J."/>
        </authorList>
    </citation>
    <scope>NUCLEOTIDE SEQUENCE [LARGE SCALE GENOMIC DNA]</scope>
    <source>
        <strain evidence="7 8">CAIM 1920</strain>
    </source>
</reference>
<dbReference type="SUPFAM" id="SSF53474">
    <property type="entry name" value="alpha/beta-Hydrolases"/>
    <property type="match status" value="1"/>
</dbReference>
<accession>A0A1C3EJ77</accession>
<keyword evidence="3 5" id="KW-0093">Biotin biosynthesis</keyword>
<proteinExistence type="inferred from homology"/>
<dbReference type="InterPro" id="IPR029058">
    <property type="entry name" value="AB_hydrolase_fold"/>
</dbReference>
<feature type="binding site" evidence="5">
    <location>
        <position position="235"/>
    </location>
    <ligand>
        <name>substrate</name>
    </ligand>
</feature>
<feature type="domain" description="AB hydrolase-1" evidence="6">
    <location>
        <begin position="16"/>
        <end position="242"/>
    </location>
</feature>
<dbReference type="STRING" id="1080227.A8L45_10780"/>
<evidence type="ECO:0000256" key="2">
    <source>
        <dbReference type="ARBA" id="ARBA00022490"/>
    </source>
</evidence>
<evidence type="ECO:0000259" key="6">
    <source>
        <dbReference type="Pfam" id="PF00561"/>
    </source>
</evidence>
<keyword evidence="4 5" id="KW-0378">Hydrolase</keyword>
<dbReference type="Proteomes" id="UP000094936">
    <property type="component" value="Unassembled WGS sequence"/>
</dbReference>
<dbReference type="AlphaFoldDB" id="A0A1C3EJ77"/>
<evidence type="ECO:0000256" key="4">
    <source>
        <dbReference type="ARBA" id="ARBA00022801"/>
    </source>
</evidence>
<comment type="subunit">
    <text evidence="5">Monomer.</text>
</comment>
<comment type="similarity">
    <text evidence="5">Belongs to the AB hydrolase superfamily. Carboxylesterase BioH family.</text>
</comment>
<feature type="binding site" evidence="5">
    <location>
        <begin position="143"/>
        <end position="147"/>
    </location>
    <ligand>
        <name>substrate</name>
    </ligand>
</feature>
<comment type="catalytic activity">
    <reaction evidence="5">
        <text>6-carboxyhexanoyl-[ACP] methyl ester + H2O = 6-carboxyhexanoyl-[ACP] + methanol + H(+)</text>
        <dbReference type="Rhea" id="RHEA:42700"/>
        <dbReference type="Rhea" id="RHEA-COMP:9955"/>
        <dbReference type="Rhea" id="RHEA-COMP:10186"/>
        <dbReference type="ChEBI" id="CHEBI:15377"/>
        <dbReference type="ChEBI" id="CHEBI:15378"/>
        <dbReference type="ChEBI" id="CHEBI:17790"/>
        <dbReference type="ChEBI" id="CHEBI:78846"/>
        <dbReference type="ChEBI" id="CHEBI:82735"/>
        <dbReference type="EC" id="3.1.1.85"/>
    </reaction>
</comment>
<evidence type="ECO:0000256" key="3">
    <source>
        <dbReference type="ARBA" id="ARBA00022756"/>
    </source>
</evidence>
<evidence type="ECO:0000256" key="5">
    <source>
        <dbReference type="HAMAP-Rule" id="MF_01260"/>
    </source>
</evidence>
<dbReference type="UniPathway" id="UPA00078"/>
<dbReference type="EMBL" id="LYBM01000017">
    <property type="protein sequence ID" value="ODA33278.1"/>
    <property type="molecule type" value="Genomic_DNA"/>
</dbReference>
<dbReference type="InterPro" id="IPR000073">
    <property type="entry name" value="AB_hydrolase_1"/>
</dbReference>
<dbReference type="InterPro" id="IPR010076">
    <property type="entry name" value="BioH"/>
</dbReference>